<comment type="function">
    <text evidence="2">Antitoxin component of a type II toxin-antitoxin (TA) system.</text>
</comment>
<comment type="caution">
    <text evidence="3">The sequence shown here is derived from an EMBL/GenBank/DDBJ whole genome shotgun (WGS) entry which is preliminary data.</text>
</comment>
<dbReference type="EMBL" id="JAEKNQ010000059">
    <property type="protein sequence ID" value="MBJ7604509.1"/>
    <property type="molecule type" value="Genomic_DNA"/>
</dbReference>
<dbReference type="InterPro" id="IPR051416">
    <property type="entry name" value="phD-YefM_TA_antitoxins"/>
</dbReference>
<proteinExistence type="inferred from homology"/>
<evidence type="ECO:0000256" key="2">
    <source>
        <dbReference type="RuleBase" id="RU362080"/>
    </source>
</evidence>
<dbReference type="SUPFAM" id="SSF143120">
    <property type="entry name" value="YefM-like"/>
    <property type="match status" value="1"/>
</dbReference>
<gene>
    <name evidence="3" type="ORF">JF888_15245</name>
</gene>
<dbReference type="NCBIfam" id="TIGR01552">
    <property type="entry name" value="phd_fam"/>
    <property type="match status" value="1"/>
</dbReference>
<organism evidence="3 4">
    <name type="scientific">Candidatus Dormiibacter inghamiae</name>
    <dbReference type="NCBI Taxonomy" id="3127013"/>
    <lineage>
        <taxon>Bacteria</taxon>
        <taxon>Bacillati</taxon>
        <taxon>Candidatus Dormiibacterota</taxon>
        <taxon>Candidatus Dormibacteria</taxon>
        <taxon>Candidatus Dormibacterales</taxon>
        <taxon>Candidatus Dormibacteraceae</taxon>
        <taxon>Candidatus Dormiibacter</taxon>
    </lineage>
</organism>
<reference evidence="3 4" key="1">
    <citation type="submission" date="2020-10" db="EMBL/GenBank/DDBJ databases">
        <title>Ca. Dormibacterota MAGs.</title>
        <authorList>
            <person name="Montgomery K."/>
        </authorList>
    </citation>
    <scope>NUCLEOTIDE SEQUENCE [LARGE SCALE GENOMIC DNA]</scope>
    <source>
        <strain evidence="3">SC8811_S16_3</strain>
    </source>
</reference>
<evidence type="ECO:0000313" key="4">
    <source>
        <dbReference type="Proteomes" id="UP000620075"/>
    </source>
</evidence>
<evidence type="ECO:0000313" key="3">
    <source>
        <dbReference type="EMBL" id="MBJ7604509.1"/>
    </source>
</evidence>
<comment type="similarity">
    <text evidence="1 2">Belongs to the phD/YefM antitoxin family.</text>
</comment>
<dbReference type="PANTHER" id="PTHR35377:SF7">
    <property type="entry name" value="SSL1004 PROTEIN"/>
    <property type="match status" value="1"/>
</dbReference>
<dbReference type="AlphaFoldDB" id="A0A934KDM2"/>
<dbReference type="InterPro" id="IPR006442">
    <property type="entry name" value="Antitoxin_Phd/YefM"/>
</dbReference>
<dbReference type="Gene3D" id="3.40.1620.10">
    <property type="entry name" value="YefM-like domain"/>
    <property type="match status" value="1"/>
</dbReference>
<dbReference type="PANTHER" id="PTHR35377">
    <property type="entry name" value="ANTITOXIN VAPB49-RELATED-RELATED"/>
    <property type="match status" value="1"/>
</dbReference>
<evidence type="ECO:0000256" key="1">
    <source>
        <dbReference type="ARBA" id="ARBA00009981"/>
    </source>
</evidence>
<sequence>MKSLTIGIREAKAQLSRLVSEVERGTEWIITDRGRPVARLTPLNDLETSLEHRISRLEKWGWIEGAARVKAAVPPPIRIGADAQRALQEDRGA</sequence>
<dbReference type="InterPro" id="IPR036165">
    <property type="entry name" value="YefM-like_sf"/>
</dbReference>
<dbReference type="Pfam" id="PF02604">
    <property type="entry name" value="PhdYeFM_antitox"/>
    <property type="match status" value="1"/>
</dbReference>
<dbReference type="Proteomes" id="UP000620075">
    <property type="component" value="Unassembled WGS sequence"/>
</dbReference>
<name>A0A934KDM2_9BACT</name>
<protein>
    <recommendedName>
        <fullName evidence="2">Antitoxin</fullName>
    </recommendedName>
</protein>
<dbReference type="RefSeq" id="WP_338182278.1">
    <property type="nucleotide sequence ID" value="NZ_JAEKNQ010000059.1"/>
</dbReference>
<accession>A0A934KDM2</accession>